<dbReference type="EMBL" id="LK391708">
    <property type="protein sequence ID" value="CDR95285.1"/>
    <property type="molecule type" value="Genomic_DNA"/>
</dbReference>
<evidence type="ECO:0000313" key="3">
    <source>
        <dbReference type="EMBL" id="CDR95285.1"/>
    </source>
</evidence>
<feature type="compositionally biased region" description="Polar residues" evidence="1">
    <location>
        <begin position="223"/>
        <end position="236"/>
    </location>
</feature>
<keyword evidence="2" id="KW-0732">Signal</keyword>
<feature type="compositionally biased region" description="Polar residues" evidence="1">
    <location>
        <begin position="134"/>
        <end position="152"/>
    </location>
</feature>
<evidence type="ECO:0000256" key="1">
    <source>
        <dbReference type="SAM" id="MobiDB-lite"/>
    </source>
</evidence>
<feature type="chain" id="PRO_5001600252" evidence="2">
    <location>
        <begin position="22"/>
        <end position="244"/>
    </location>
</feature>
<dbReference type="GeneID" id="24563826"/>
<feature type="compositionally biased region" description="Low complexity" evidence="1">
    <location>
        <begin position="105"/>
        <end position="133"/>
    </location>
</feature>
<dbReference type="AlphaFoldDB" id="A0A061DC03"/>
<feature type="compositionally biased region" description="Polar residues" evidence="1">
    <location>
        <begin position="58"/>
        <end position="76"/>
    </location>
</feature>
<organism evidence="3 4">
    <name type="scientific">Babesia bigemina</name>
    <dbReference type="NCBI Taxonomy" id="5866"/>
    <lineage>
        <taxon>Eukaryota</taxon>
        <taxon>Sar</taxon>
        <taxon>Alveolata</taxon>
        <taxon>Apicomplexa</taxon>
        <taxon>Aconoidasida</taxon>
        <taxon>Piroplasmida</taxon>
        <taxon>Babesiidae</taxon>
        <taxon>Babesia</taxon>
    </lineage>
</organism>
<name>A0A061DC03_BABBI</name>
<dbReference type="Proteomes" id="UP000033188">
    <property type="component" value="Chromosome 2"/>
</dbReference>
<feature type="region of interest" description="Disordered" evidence="1">
    <location>
        <begin position="48"/>
        <end position="152"/>
    </location>
</feature>
<dbReference type="KEGG" id="bbig:BBBOND_0204430"/>
<protein>
    <submittedName>
        <fullName evidence="3">Membrane protein, putative</fullName>
    </submittedName>
</protein>
<evidence type="ECO:0000256" key="2">
    <source>
        <dbReference type="SAM" id="SignalP"/>
    </source>
</evidence>
<dbReference type="OrthoDB" id="365869at2759"/>
<feature type="compositionally biased region" description="Basic and acidic residues" evidence="1">
    <location>
        <begin position="77"/>
        <end position="87"/>
    </location>
</feature>
<feature type="region of interest" description="Disordered" evidence="1">
    <location>
        <begin position="223"/>
        <end position="244"/>
    </location>
</feature>
<evidence type="ECO:0000313" key="4">
    <source>
        <dbReference type="Proteomes" id="UP000033188"/>
    </source>
</evidence>
<keyword evidence="4" id="KW-1185">Reference proteome</keyword>
<proteinExistence type="predicted"/>
<dbReference type="RefSeq" id="XP_012767471.1">
    <property type="nucleotide sequence ID" value="XM_012912017.1"/>
</dbReference>
<sequence length="244" mass="26018">MKRVALMGALAALLSAHKAAALHLSKDTFTSPHDGDLQFSHMGKVYGPDANKGADNATEVSGSAPATTTPGSSGNTDDVKGGSERSMDNVPVADLKRADSGSGGTNNTSTNNTTSTNTNTNNSTQSDNNSKTDQSQSYQHQTTHGATNYRGDTSTSVTNNFFNPPMPEYASEVYPKGAKLELQYLWKRINVIDDKLDRLMPIAAGDPRLDPSKRKGLIITFDAQSDPDSPTLNLEDSYSDNDAL</sequence>
<gene>
    <name evidence="3" type="ORF">BBBOND_0204430</name>
</gene>
<accession>A0A061DC03</accession>
<dbReference type="VEuPathDB" id="PiroplasmaDB:BBBOND_0204430"/>
<feature type="signal peptide" evidence="2">
    <location>
        <begin position="1"/>
        <end position="21"/>
    </location>
</feature>
<dbReference type="OMA" id="YLWKRIN"/>
<reference evidence="4" key="1">
    <citation type="submission" date="2014-06" db="EMBL/GenBank/DDBJ databases">
        <authorList>
            <person name="Aslett M."/>
            <person name="De Silva N."/>
        </authorList>
    </citation>
    <scope>NUCLEOTIDE SEQUENCE [LARGE SCALE GENOMIC DNA]</scope>
    <source>
        <strain evidence="4">Bond</strain>
    </source>
</reference>